<keyword evidence="2" id="KW-1185">Reference proteome</keyword>
<accession>A0A7Y0EZC7</accession>
<evidence type="ECO:0000313" key="2">
    <source>
        <dbReference type="Proteomes" id="UP000543419"/>
    </source>
</evidence>
<comment type="caution">
    <text evidence="1">The sequence shown here is derived from an EMBL/GenBank/DDBJ whole genome shotgun (WGS) entry which is preliminary data.</text>
</comment>
<evidence type="ECO:0000313" key="1">
    <source>
        <dbReference type="EMBL" id="NMM98156.1"/>
    </source>
</evidence>
<dbReference type="AlphaFoldDB" id="A0A7Y0EZC7"/>
<protein>
    <recommendedName>
        <fullName evidence="3">Phage tail protein</fullName>
    </recommendedName>
</protein>
<gene>
    <name evidence="1" type="ORF">G1C97_1105</name>
</gene>
<sequence>MAINDAGLMQATRGTVFTAPAKTALPDDLSAFILNADNIKVGTGENAPVWTNTGHSANGSKPTFNKDGGDTSSLDTWLKEGVKTTVAATKWSVAITSVQADKKSLQETTGGWAGANNKGIVVPSTPTTQHKALVVLCYDSADKLSFAVYSPEADQVFDNINMSGDEFIEFSYNATFKSTDVLPKGPNGENGMFLLLSPEDFK</sequence>
<dbReference type="RefSeq" id="WP_169240926.1">
    <property type="nucleotide sequence ID" value="NZ_JAAIIG010000004.1"/>
</dbReference>
<proteinExistence type="predicted"/>
<name>A0A7Y0EZC7_9BIFI</name>
<organism evidence="1 2">
    <name type="scientific">Bifidobacterium olomucense</name>
    <dbReference type="NCBI Taxonomy" id="2675324"/>
    <lineage>
        <taxon>Bacteria</taxon>
        <taxon>Bacillati</taxon>
        <taxon>Actinomycetota</taxon>
        <taxon>Actinomycetes</taxon>
        <taxon>Bifidobacteriales</taxon>
        <taxon>Bifidobacteriaceae</taxon>
        <taxon>Bifidobacterium</taxon>
    </lineage>
</organism>
<dbReference type="InterPro" id="IPR058154">
    <property type="entry name" value="Bxb1_TTP-like"/>
</dbReference>
<dbReference type="Pfam" id="PF25681">
    <property type="entry name" value="Phage_TTP_17"/>
    <property type="match status" value="1"/>
</dbReference>
<dbReference type="EMBL" id="JAAIIG010000004">
    <property type="protein sequence ID" value="NMM98156.1"/>
    <property type="molecule type" value="Genomic_DNA"/>
</dbReference>
<dbReference type="Proteomes" id="UP000543419">
    <property type="component" value="Unassembled WGS sequence"/>
</dbReference>
<evidence type="ECO:0008006" key="3">
    <source>
        <dbReference type="Google" id="ProtNLM"/>
    </source>
</evidence>
<reference evidence="1 2" key="1">
    <citation type="submission" date="2020-02" db="EMBL/GenBank/DDBJ databases">
        <title>Characterization of phylogenetic diversity of novel bifidobacterial species isolated in Czech ZOOs.</title>
        <authorList>
            <person name="Lugli G.A."/>
            <person name="Vera N.B."/>
            <person name="Ventura M."/>
        </authorList>
    </citation>
    <scope>NUCLEOTIDE SEQUENCE [LARGE SCALE GENOMIC DNA]</scope>
    <source>
        <strain evidence="1 2">DSM 109959</strain>
    </source>
</reference>